<dbReference type="AlphaFoldDB" id="A0A5B1C0T9"/>
<organism evidence="2 3">
    <name type="scientific">Vibrio cholerae</name>
    <dbReference type="NCBI Taxonomy" id="666"/>
    <lineage>
        <taxon>Bacteria</taxon>
        <taxon>Pseudomonadati</taxon>
        <taxon>Pseudomonadota</taxon>
        <taxon>Gammaproteobacteria</taxon>
        <taxon>Vibrionales</taxon>
        <taxon>Vibrionaceae</taxon>
        <taxon>Vibrio</taxon>
    </lineage>
</organism>
<name>A0A5B1C0T9_VIBCL</name>
<dbReference type="SUPFAM" id="SSF53300">
    <property type="entry name" value="vWA-like"/>
    <property type="match status" value="1"/>
</dbReference>
<dbReference type="CDD" id="cd00198">
    <property type="entry name" value="vWFA"/>
    <property type="match status" value="1"/>
</dbReference>
<dbReference type="InterPro" id="IPR019303">
    <property type="entry name" value="vWA_TerF_C"/>
</dbReference>
<dbReference type="Gene3D" id="3.40.50.410">
    <property type="entry name" value="von Willebrand factor, type A domain"/>
    <property type="match status" value="1"/>
</dbReference>
<dbReference type="Pfam" id="PF10138">
    <property type="entry name" value="vWA-TerF-like"/>
    <property type="match status" value="2"/>
</dbReference>
<sequence>MSDKLNQKIQTLNLKKDPVIIDLVKKTAISLEKKGVNLDKDAARVALCMDFSGSMNGLIKDGTVSELTQRSLAQGIVMDDDGDIEVFAFGSDAKYIESINADNYAEYCEGVKRDAPNFGGTYYHKAINLIVSHYDRIGYDKPVYVIFVTDGDTSCKEEAEAVLKAASSKPIFWQFIGVGQDDYDPNKVGAKVVKKPGLIGRLLGAKKEEAPNTKFEFLVKLDEMEGRAVDNAGFFAVKDPKSMSAERMYDLMHNEYPVWLKEVRAKGILR</sequence>
<dbReference type="EMBL" id="VUAA01000019">
    <property type="protein sequence ID" value="KAA1253692.1"/>
    <property type="molecule type" value="Genomic_DNA"/>
</dbReference>
<comment type="caution">
    <text evidence="2">The sequence shown here is derived from an EMBL/GenBank/DDBJ whole genome shotgun (WGS) entry which is preliminary data.</text>
</comment>
<evidence type="ECO:0000259" key="1">
    <source>
        <dbReference type="Pfam" id="PF10138"/>
    </source>
</evidence>
<dbReference type="InterPro" id="IPR036465">
    <property type="entry name" value="vWFA_dom_sf"/>
</dbReference>
<proteinExistence type="predicted"/>
<feature type="domain" description="vWA found in TerF C terminus" evidence="1">
    <location>
        <begin position="43"/>
        <end position="184"/>
    </location>
</feature>
<protein>
    <submittedName>
        <fullName evidence="2">VWA domain-containing protein</fullName>
    </submittedName>
</protein>
<gene>
    <name evidence="2" type="ORF">F0M16_16610</name>
</gene>
<feature type="domain" description="vWA found in TerF C terminus" evidence="1">
    <location>
        <begin position="213"/>
        <end position="269"/>
    </location>
</feature>
<accession>A0A5B1C0T9</accession>
<evidence type="ECO:0000313" key="2">
    <source>
        <dbReference type="EMBL" id="KAA1253692.1"/>
    </source>
</evidence>
<reference evidence="2 3" key="1">
    <citation type="submission" date="2019-09" db="EMBL/GenBank/DDBJ databases">
        <authorList>
            <person name="Kritzky A."/>
            <person name="Schelkanova E.Y."/>
            <person name="Alkhova Z.V."/>
            <person name="Smirnova N.I."/>
        </authorList>
    </citation>
    <scope>NUCLEOTIDE SEQUENCE [LARGE SCALE GENOMIC DNA]</scope>
    <source>
        <strain evidence="2 3">M1526</strain>
    </source>
</reference>
<evidence type="ECO:0000313" key="3">
    <source>
        <dbReference type="Proteomes" id="UP000323225"/>
    </source>
</evidence>
<dbReference type="Proteomes" id="UP000323225">
    <property type="component" value="Unassembled WGS sequence"/>
</dbReference>